<name>A0A8H5F0B6_9AGAR</name>
<feature type="transmembrane region" description="Helical" evidence="6">
    <location>
        <begin position="177"/>
        <end position="197"/>
    </location>
</feature>
<keyword evidence="3 6" id="KW-1133">Transmembrane helix</keyword>
<keyword evidence="2 6" id="KW-0812">Transmembrane</keyword>
<dbReference type="PANTHER" id="PTHR23112:SF37">
    <property type="entry name" value="G PROTEIN-COUPLED RECEPTOR GPR1"/>
    <property type="match status" value="1"/>
</dbReference>
<evidence type="ECO:0000256" key="5">
    <source>
        <dbReference type="SAM" id="MobiDB-lite"/>
    </source>
</evidence>
<comment type="caution">
    <text evidence="7">The sequence shown here is derived from an EMBL/GenBank/DDBJ whole genome shotgun (WGS) entry which is preliminary data.</text>
</comment>
<dbReference type="GO" id="GO:0005886">
    <property type="term" value="C:plasma membrane"/>
    <property type="evidence" value="ECO:0007669"/>
    <property type="project" value="TreeGrafter"/>
</dbReference>
<evidence type="ECO:0000256" key="1">
    <source>
        <dbReference type="ARBA" id="ARBA00004141"/>
    </source>
</evidence>
<feature type="region of interest" description="Disordered" evidence="5">
    <location>
        <begin position="356"/>
        <end position="376"/>
    </location>
</feature>
<feature type="transmembrane region" description="Helical" evidence="6">
    <location>
        <begin position="50"/>
        <end position="71"/>
    </location>
</feature>
<dbReference type="Gene3D" id="1.20.1070.10">
    <property type="entry name" value="Rhodopsin 7-helix transmembrane proteins"/>
    <property type="match status" value="1"/>
</dbReference>
<evidence type="ECO:0000256" key="4">
    <source>
        <dbReference type="ARBA" id="ARBA00023136"/>
    </source>
</evidence>
<keyword evidence="4 6" id="KW-0472">Membrane</keyword>
<accession>A0A8H5F0B6</accession>
<feature type="transmembrane region" description="Helical" evidence="6">
    <location>
        <begin position="125"/>
        <end position="144"/>
    </location>
</feature>
<feature type="transmembrane region" description="Helical" evidence="6">
    <location>
        <begin position="247"/>
        <end position="266"/>
    </location>
</feature>
<keyword evidence="8" id="KW-1185">Reference proteome</keyword>
<dbReference type="SUPFAM" id="SSF81321">
    <property type="entry name" value="Family A G protein-coupled receptor-like"/>
    <property type="match status" value="1"/>
</dbReference>
<evidence type="ECO:0000256" key="2">
    <source>
        <dbReference type="ARBA" id="ARBA00022692"/>
    </source>
</evidence>
<sequence>MTLSLPHEIHYDGKTKAGVVMIALSGICSILAIMYLVIKRPSARTFRGTHIFGYFFCLLLANAFQAVGSMVDFYWAARGGVFQGTGCEIQGALKQIGDVGAALWFLVIAIHVFTLVFLRRRSNKTTFIAIVSGVWILIAVWTLVARFGLQKSDLGPYFGVSKEGCEISSGYVGEIIFFEYFLVLLSLVVSAVLYLAVCLRIRTDKPRVDSTWKKRFTWKEGTSNVSNVQGIPNSTVRIARLMLWLPVYYTSILLPVTLVCICEEYVNFVPFSILTISSVLGTLLALVNVLFFVHLLRRFPQSAVLPLFSTVTPTSIIAYPVQAAGQDEEGDEKLEKIGSLDLPYSIHIELPSDAEAGHAFIPPDSWKTSGGRGRRP</sequence>
<dbReference type="EMBL" id="JAACJJ010000030">
    <property type="protein sequence ID" value="KAF5318852.1"/>
    <property type="molecule type" value="Genomic_DNA"/>
</dbReference>
<dbReference type="GO" id="GO:0004930">
    <property type="term" value="F:G protein-coupled receptor activity"/>
    <property type="evidence" value="ECO:0007669"/>
    <property type="project" value="TreeGrafter"/>
</dbReference>
<dbReference type="PANTHER" id="PTHR23112">
    <property type="entry name" value="G PROTEIN-COUPLED RECEPTOR 157-RELATED"/>
    <property type="match status" value="1"/>
</dbReference>
<evidence type="ECO:0008006" key="9">
    <source>
        <dbReference type="Google" id="ProtNLM"/>
    </source>
</evidence>
<feature type="transmembrane region" description="Helical" evidence="6">
    <location>
        <begin position="20"/>
        <end position="38"/>
    </location>
</feature>
<organism evidence="7 8">
    <name type="scientific">Psilocybe cf. subviscida</name>
    <dbReference type="NCBI Taxonomy" id="2480587"/>
    <lineage>
        <taxon>Eukaryota</taxon>
        <taxon>Fungi</taxon>
        <taxon>Dikarya</taxon>
        <taxon>Basidiomycota</taxon>
        <taxon>Agaricomycotina</taxon>
        <taxon>Agaricomycetes</taxon>
        <taxon>Agaricomycetidae</taxon>
        <taxon>Agaricales</taxon>
        <taxon>Agaricineae</taxon>
        <taxon>Strophariaceae</taxon>
        <taxon>Psilocybe</taxon>
    </lineage>
</organism>
<evidence type="ECO:0000313" key="7">
    <source>
        <dbReference type="EMBL" id="KAF5318852.1"/>
    </source>
</evidence>
<comment type="subcellular location">
    <subcellularLocation>
        <location evidence="1">Membrane</location>
        <topology evidence="1">Multi-pass membrane protein</topology>
    </subcellularLocation>
</comment>
<feature type="transmembrane region" description="Helical" evidence="6">
    <location>
        <begin position="101"/>
        <end position="118"/>
    </location>
</feature>
<gene>
    <name evidence="7" type="ORF">D9619_010962</name>
</gene>
<dbReference type="AlphaFoldDB" id="A0A8H5F0B6"/>
<feature type="transmembrane region" description="Helical" evidence="6">
    <location>
        <begin position="272"/>
        <end position="293"/>
    </location>
</feature>
<proteinExistence type="predicted"/>
<evidence type="ECO:0000256" key="3">
    <source>
        <dbReference type="ARBA" id="ARBA00022989"/>
    </source>
</evidence>
<evidence type="ECO:0000256" key="6">
    <source>
        <dbReference type="SAM" id="Phobius"/>
    </source>
</evidence>
<dbReference type="GO" id="GO:0007189">
    <property type="term" value="P:adenylate cyclase-activating G protein-coupled receptor signaling pathway"/>
    <property type="evidence" value="ECO:0007669"/>
    <property type="project" value="TreeGrafter"/>
</dbReference>
<reference evidence="7 8" key="1">
    <citation type="journal article" date="2020" name="ISME J.">
        <title>Uncovering the hidden diversity of litter-decomposition mechanisms in mushroom-forming fungi.</title>
        <authorList>
            <person name="Floudas D."/>
            <person name="Bentzer J."/>
            <person name="Ahren D."/>
            <person name="Johansson T."/>
            <person name="Persson P."/>
            <person name="Tunlid A."/>
        </authorList>
    </citation>
    <scope>NUCLEOTIDE SEQUENCE [LARGE SCALE GENOMIC DNA]</scope>
    <source>
        <strain evidence="7 8">CBS 101986</strain>
    </source>
</reference>
<dbReference type="Proteomes" id="UP000567179">
    <property type="component" value="Unassembled WGS sequence"/>
</dbReference>
<evidence type="ECO:0000313" key="8">
    <source>
        <dbReference type="Proteomes" id="UP000567179"/>
    </source>
</evidence>
<protein>
    <recommendedName>
        <fullName evidence="9">Glucose receptor Git3 N-terminal domain-containing protein</fullName>
    </recommendedName>
</protein>
<dbReference type="OrthoDB" id="100006at2759"/>